<dbReference type="PANTHER" id="PTHR45689:SF5">
    <property type="entry name" value="I[[H]] CHANNEL, ISOFORM E"/>
    <property type="match status" value="1"/>
</dbReference>
<dbReference type="GO" id="GO:0003254">
    <property type="term" value="P:regulation of membrane depolarization"/>
    <property type="evidence" value="ECO:0007669"/>
    <property type="project" value="TreeGrafter"/>
</dbReference>
<feature type="region of interest" description="Disordered" evidence="7">
    <location>
        <begin position="1"/>
        <end position="31"/>
    </location>
</feature>
<evidence type="ECO:0000313" key="10">
    <source>
        <dbReference type="EMBL" id="EAS07054.2"/>
    </source>
</evidence>
<feature type="compositionally biased region" description="Polar residues" evidence="7">
    <location>
        <begin position="940"/>
        <end position="950"/>
    </location>
</feature>
<evidence type="ECO:0000259" key="9">
    <source>
        <dbReference type="PROSITE" id="PS50042"/>
    </source>
</evidence>
<feature type="transmembrane region" description="Helical" evidence="8">
    <location>
        <begin position="298"/>
        <end position="318"/>
    </location>
</feature>
<keyword evidence="4 8" id="KW-1133">Transmembrane helix</keyword>
<dbReference type="CDD" id="cd00038">
    <property type="entry name" value="CAP_ED"/>
    <property type="match status" value="1"/>
</dbReference>
<organism evidence="10 11">
    <name type="scientific">Tetrahymena thermophila (strain SB210)</name>
    <dbReference type="NCBI Taxonomy" id="312017"/>
    <lineage>
        <taxon>Eukaryota</taxon>
        <taxon>Sar</taxon>
        <taxon>Alveolata</taxon>
        <taxon>Ciliophora</taxon>
        <taxon>Intramacronucleata</taxon>
        <taxon>Oligohymenophorea</taxon>
        <taxon>Hymenostomatida</taxon>
        <taxon>Tetrahymenina</taxon>
        <taxon>Tetrahymenidae</taxon>
        <taxon>Tetrahymena</taxon>
    </lineage>
</organism>
<proteinExistence type="predicted"/>
<dbReference type="Pfam" id="PF00520">
    <property type="entry name" value="Ion_trans"/>
    <property type="match status" value="1"/>
</dbReference>
<keyword evidence="3 8" id="KW-0812">Transmembrane</keyword>
<protein>
    <submittedName>
        <fullName evidence="10">Cation channel family protein</fullName>
    </submittedName>
</protein>
<accession>I7MB04</accession>
<dbReference type="InterPro" id="IPR014710">
    <property type="entry name" value="RmlC-like_jellyroll"/>
</dbReference>
<dbReference type="GO" id="GO:0035725">
    <property type="term" value="P:sodium ion transmembrane transport"/>
    <property type="evidence" value="ECO:0007669"/>
    <property type="project" value="TreeGrafter"/>
</dbReference>
<gene>
    <name evidence="10" type="ORF">TTHERM_00680610</name>
</gene>
<keyword evidence="5" id="KW-0406">Ion transport</keyword>
<evidence type="ECO:0000256" key="6">
    <source>
        <dbReference type="ARBA" id="ARBA00023136"/>
    </source>
</evidence>
<dbReference type="SUPFAM" id="SSF51206">
    <property type="entry name" value="cAMP-binding domain-like"/>
    <property type="match status" value="1"/>
</dbReference>
<evidence type="ECO:0000313" key="11">
    <source>
        <dbReference type="Proteomes" id="UP000009168"/>
    </source>
</evidence>
<dbReference type="InterPro" id="IPR005821">
    <property type="entry name" value="Ion_trans_dom"/>
</dbReference>
<feature type="transmembrane region" description="Helical" evidence="8">
    <location>
        <begin position="267"/>
        <end position="286"/>
    </location>
</feature>
<dbReference type="GO" id="GO:0005249">
    <property type="term" value="F:voltage-gated potassium channel activity"/>
    <property type="evidence" value="ECO:0007669"/>
    <property type="project" value="TreeGrafter"/>
</dbReference>
<dbReference type="Gene3D" id="1.10.287.630">
    <property type="entry name" value="Helix hairpin bin"/>
    <property type="match status" value="1"/>
</dbReference>
<dbReference type="KEGG" id="tet:TTHERM_00680610"/>
<dbReference type="PANTHER" id="PTHR45689">
    <property type="entry name" value="I[[H]] CHANNEL, ISOFORM E"/>
    <property type="match status" value="1"/>
</dbReference>
<feature type="region of interest" description="Disordered" evidence="7">
    <location>
        <begin position="1401"/>
        <end position="1424"/>
    </location>
</feature>
<dbReference type="GO" id="GO:0098855">
    <property type="term" value="C:HCN channel complex"/>
    <property type="evidence" value="ECO:0007669"/>
    <property type="project" value="TreeGrafter"/>
</dbReference>
<feature type="compositionally biased region" description="Basic and acidic residues" evidence="7">
    <location>
        <begin position="12"/>
        <end position="21"/>
    </location>
</feature>
<keyword evidence="2" id="KW-0813">Transport</keyword>
<dbReference type="EMBL" id="GG662247">
    <property type="protein sequence ID" value="EAS07054.2"/>
    <property type="molecule type" value="Genomic_DNA"/>
</dbReference>
<dbReference type="GeneID" id="7842102"/>
<dbReference type="eggNOG" id="KOG0498">
    <property type="taxonomic scope" value="Eukaryota"/>
</dbReference>
<dbReference type="InterPro" id="IPR000595">
    <property type="entry name" value="cNMP-bd_dom"/>
</dbReference>
<feature type="transmembrane region" description="Helical" evidence="8">
    <location>
        <begin position="479"/>
        <end position="500"/>
    </location>
</feature>
<name>I7MB04_TETTS</name>
<feature type="compositionally biased region" description="Polar residues" evidence="7">
    <location>
        <begin position="957"/>
        <end position="977"/>
    </location>
</feature>
<dbReference type="Gene3D" id="1.10.287.70">
    <property type="match status" value="1"/>
</dbReference>
<dbReference type="Pfam" id="PF00027">
    <property type="entry name" value="cNMP_binding"/>
    <property type="match status" value="1"/>
</dbReference>
<dbReference type="SUPFAM" id="SSF81324">
    <property type="entry name" value="Voltage-gated potassium channels"/>
    <property type="match status" value="1"/>
</dbReference>
<evidence type="ECO:0000256" key="3">
    <source>
        <dbReference type="ARBA" id="ARBA00022692"/>
    </source>
</evidence>
<evidence type="ECO:0000256" key="5">
    <source>
        <dbReference type="ARBA" id="ARBA00023065"/>
    </source>
</evidence>
<feature type="transmembrane region" description="Helical" evidence="8">
    <location>
        <begin position="339"/>
        <end position="360"/>
    </location>
</feature>
<dbReference type="InterPro" id="IPR018490">
    <property type="entry name" value="cNMP-bd_dom_sf"/>
</dbReference>
<dbReference type="Gene3D" id="2.60.120.10">
    <property type="entry name" value="Jelly Rolls"/>
    <property type="match status" value="1"/>
</dbReference>
<feature type="domain" description="Cyclic nucleotide-binding" evidence="9">
    <location>
        <begin position="586"/>
        <end position="688"/>
    </location>
</feature>
<feature type="compositionally biased region" description="Polar residues" evidence="7">
    <location>
        <begin position="22"/>
        <end position="31"/>
    </location>
</feature>
<evidence type="ECO:0000256" key="4">
    <source>
        <dbReference type="ARBA" id="ARBA00022989"/>
    </source>
</evidence>
<evidence type="ECO:0000256" key="8">
    <source>
        <dbReference type="SAM" id="Phobius"/>
    </source>
</evidence>
<feature type="region of interest" description="Disordered" evidence="7">
    <location>
        <begin position="928"/>
        <end position="977"/>
    </location>
</feature>
<keyword evidence="6 8" id="KW-0472">Membrane</keyword>
<feature type="transmembrane region" description="Helical" evidence="8">
    <location>
        <begin position="447"/>
        <end position="467"/>
    </location>
</feature>
<evidence type="ECO:0000256" key="2">
    <source>
        <dbReference type="ARBA" id="ARBA00022448"/>
    </source>
</evidence>
<evidence type="ECO:0000256" key="1">
    <source>
        <dbReference type="ARBA" id="ARBA00004141"/>
    </source>
</evidence>
<dbReference type="SMART" id="SM00100">
    <property type="entry name" value="cNMP"/>
    <property type="match status" value="1"/>
</dbReference>
<sequence>MITSLQKQINAHHFESSKEAPNHNQLSSQTVQSLVASKNYKQQDIVLQTSRALPQNKNDLVLQNHENIESNLQKNAFSSYNNFQSNLLSGREITPAEAQITKNILQQIPYISQTNLAPSQKTFVDQMMESKRKKKPRAMSIYNTIKWKFFASKWFSNTSSSRFKKLNYDHFNLINDKATVISEGSLPNSQQNNSQKIKQKSRIFCFDWNKKQNRDSGDTQEQQDTQTVETNFQNHKFKQIFSQQSLWWCDQWFQCIPVFSPSGKFKFVWDIIILFVIIAFLFMIPLELTFKQSLCTLFNSHFVIFSISVLIADFILAWNFGYFEKGLPITKRSQVVFNYLKNGIVIDVFASIFLVYDILIASHQNWNVLHLLFILKIKSIKVIFKKIEERFHLTPKVMQVSSLFQLLFLILTVSHIFACMWVLVAHYEINIQVKSWIQTDIYYPTDWFGQYVTAYYFATVTMITVGYGDYSPVNNAERLICIASMLISCGVFAYSINAIGEIFSAINKQNKKIKEDLYTISNFMSKKNIERELQYEVREYLEYLWYMQSNREQEKEHQIIDQLNPQLRDKLLFETHKFILQQFKNFSDNFSEEFLVSMIKIMEEQSYRVDEQVMCEINEHECDLFFVESGKFIIYVDENAEKIVKHMQRGDYFGEYAFFSGQAHSYNIKALEYSTVIRLRRKKFLALIQTYPVDYEIFCCIQDKLLYSKEQSILKSQCFSCRSLNHTFQQCPFIHLVVNQIAAINKLSLSEFCDRKDVKRRIQKFPSLLLQQYVFQKYDCFNLENNELIDGYIEQFNEYNELIDEVSELSQNIQRIQSNEAIQLVNIQNQQVNEKEQKNNIYCSPDVRPASLSIGPAHMGSIEEQLKNFTKQFSQTFTKQQSFNNQGNRNLTKEFKSGVNSNLFIASELENTEQIAKAQRQFVRPPALIIPQNTPPSPKQVINSVTTSKASNKDKNNIQNSKNNVQSPLIMSNSSNKQNNLLPVNNSINHMNNNSQLYFYQHNNQEESSKIDNSFMQGSKLKIQNNHSNHIQLNNTHTVNLELNNKQKLNDLIYQIVQTYAQKDYEIQGLSNQEEFEIQKNFDFYLPHNNLSVILEYFKFKQKSIKTMKLSLRNSTHYNKSKLQNTPKQKNSNTCIDNNDQSKYNCSLFMKNILNNPKSHHLFRKFQQQKVKIIESKQRRQAQLIKKRKTNKAVTTKIQKLIQKYEQISNGPVESNLENHSTTQPNQKNTIPETSVVENINDSNNKSQKNQSYYMCKRLSCFSQLAPMCKVESGLDEIKNVQSGENGITNMDQEINLKKQNFLKLPSLQNYIQNKIRFSISSNRKSFQSDTLQSQGKDQDKKQNQEPLNFQEMYKQACINEDISSSSSESENTPRHNMNDIKVFQHNHQIINSSQYIIYSPQNNDSNYSQNQLQPQKQNDNSSYYTQQIRDQSKIHFFKNDY</sequence>
<feature type="region of interest" description="Disordered" evidence="7">
    <location>
        <begin position="1116"/>
        <end position="1137"/>
    </location>
</feature>
<comment type="subcellular location">
    <subcellularLocation>
        <location evidence="1">Membrane</location>
        <topology evidence="1">Multi-pass membrane protein</topology>
    </subcellularLocation>
</comment>
<evidence type="ECO:0000256" key="7">
    <source>
        <dbReference type="SAM" id="MobiDB-lite"/>
    </source>
</evidence>
<dbReference type="PROSITE" id="PS50042">
    <property type="entry name" value="CNMP_BINDING_3"/>
    <property type="match status" value="1"/>
</dbReference>
<dbReference type="Proteomes" id="UP000009168">
    <property type="component" value="Unassembled WGS sequence"/>
</dbReference>
<feature type="region of interest" description="Disordered" evidence="7">
    <location>
        <begin position="1212"/>
        <end position="1232"/>
    </location>
</feature>
<dbReference type="InParanoid" id="I7MB04"/>
<dbReference type="InterPro" id="IPR051413">
    <property type="entry name" value="K/Na_HCN_channel"/>
</dbReference>
<keyword evidence="11" id="KW-1185">Reference proteome</keyword>
<reference evidence="11" key="1">
    <citation type="journal article" date="2006" name="PLoS Biol.">
        <title>Macronuclear genome sequence of the ciliate Tetrahymena thermophila, a model eukaryote.</title>
        <authorList>
            <person name="Eisen J.A."/>
            <person name="Coyne R.S."/>
            <person name="Wu M."/>
            <person name="Wu D."/>
            <person name="Thiagarajan M."/>
            <person name="Wortman J.R."/>
            <person name="Badger J.H."/>
            <person name="Ren Q."/>
            <person name="Amedeo P."/>
            <person name="Jones K.M."/>
            <person name="Tallon L.J."/>
            <person name="Delcher A.L."/>
            <person name="Salzberg S.L."/>
            <person name="Silva J.C."/>
            <person name="Haas B.J."/>
            <person name="Majoros W.H."/>
            <person name="Farzad M."/>
            <person name="Carlton J.M."/>
            <person name="Smith R.K. Jr."/>
            <person name="Garg J."/>
            <person name="Pearlman R.E."/>
            <person name="Karrer K.M."/>
            <person name="Sun L."/>
            <person name="Manning G."/>
            <person name="Elde N.C."/>
            <person name="Turkewitz A.P."/>
            <person name="Asai D.J."/>
            <person name="Wilkes D.E."/>
            <person name="Wang Y."/>
            <person name="Cai H."/>
            <person name="Collins K."/>
            <person name="Stewart B.A."/>
            <person name="Lee S.R."/>
            <person name="Wilamowska K."/>
            <person name="Weinberg Z."/>
            <person name="Ruzzo W.L."/>
            <person name="Wloga D."/>
            <person name="Gaertig J."/>
            <person name="Frankel J."/>
            <person name="Tsao C.-C."/>
            <person name="Gorovsky M.A."/>
            <person name="Keeling P.J."/>
            <person name="Waller R.F."/>
            <person name="Patron N.J."/>
            <person name="Cherry J.M."/>
            <person name="Stover N.A."/>
            <person name="Krieger C.J."/>
            <person name="del Toro C."/>
            <person name="Ryder H.F."/>
            <person name="Williamson S.C."/>
            <person name="Barbeau R.A."/>
            <person name="Hamilton E.P."/>
            <person name="Orias E."/>
        </authorList>
    </citation>
    <scope>NUCLEOTIDE SEQUENCE [LARGE SCALE GENOMIC DNA]</scope>
    <source>
        <strain evidence="11">SB210</strain>
    </source>
</reference>
<dbReference type="RefSeq" id="XP_001027296.2">
    <property type="nucleotide sequence ID" value="XM_001027296.2"/>
</dbReference>
<feature type="transmembrane region" description="Helical" evidence="8">
    <location>
        <begin position="404"/>
        <end position="427"/>
    </location>
</feature>
<dbReference type="OrthoDB" id="297496at2759"/>